<proteinExistence type="predicted"/>
<name>A0A0B6Y5Z6_9EUPU</name>
<accession>A0A0B6Y5Z6</accession>
<gene>
    <name evidence="1" type="primary">ORF12009</name>
</gene>
<feature type="non-terminal residue" evidence="1">
    <location>
        <position position="72"/>
    </location>
</feature>
<dbReference type="AlphaFoldDB" id="A0A0B6Y5Z6"/>
<organism evidence="1">
    <name type="scientific">Arion vulgaris</name>
    <dbReference type="NCBI Taxonomy" id="1028688"/>
    <lineage>
        <taxon>Eukaryota</taxon>
        <taxon>Metazoa</taxon>
        <taxon>Spiralia</taxon>
        <taxon>Lophotrochozoa</taxon>
        <taxon>Mollusca</taxon>
        <taxon>Gastropoda</taxon>
        <taxon>Heterobranchia</taxon>
        <taxon>Euthyneura</taxon>
        <taxon>Panpulmonata</taxon>
        <taxon>Eupulmonata</taxon>
        <taxon>Stylommatophora</taxon>
        <taxon>Helicina</taxon>
        <taxon>Arionoidea</taxon>
        <taxon>Arionidae</taxon>
        <taxon>Arion</taxon>
    </lineage>
</organism>
<protein>
    <submittedName>
        <fullName evidence="1">Uncharacterized protein</fullName>
    </submittedName>
</protein>
<feature type="non-terminal residue" evidence="1">
    <location>
        <position position="1"/>
    </location>
</feature>
<dbReference type="EMBL" id="HACG01004055">
    <property type="protein sequence ID" value="CEK50920.1"/>
    <property type="molecule type" value="Transcribed_RNA"/>
</dbReference>
<reference evidence="1" key="1">
    <citation type="submission" date="2014-12" db="EMBL/GenBank/DDBJ databases">
        <title>Insight into the proteome of Arion vulgaris.</title>
        <authorList>
            <person name="Aradska J."/>
            <person name="Bulat T."/>
            <person name="Smidak R."/>
            <person name="Sarate P."/>
            <person name="Gangsoo J."/>
            <person name="Sialana F."/>
            <person name="Bilban M."/>
            <person name="Lubec G."/>
        </authorList>
    </citation>
    <scope>NUCLEOTIDE SEQUENCE</scope>
    <source>
        <tissue evidence="1">Skin</tissue>
    </source>
</reference>
<evidence type="ECO:0000313" key="1">
    <source>
        <dbReference type="EMBL" id="CEK50920.1"/>
    </source>
</evidence>
<sequence length="72" mass="7635">SSTATPEVYKVLQPVSTIGTSVPKISPAANMPAYSESAKNNVIVIISPEQSAVSPKKQPVSFSQQHCTFTND</sequence>